<gene>
    <name evidence="2" type="ORF">QYF61_016012</name>
</gene>
<proteinExistence type="predicted"/>
<dbReference type="SUPFAM" id="SSF50494">
    <property type="entry name" value="Trypsin-like serine proteases"/>
    <property type="match status" value="1"/>
</dbReference>
<dbReference type="GO" id="GO:0004252">
    <property type="term" value="F:serine-type endopeptidase activity"/>
    <property type="evidence" value="ECO:0007669"/>
    <property type="project" value="InterPro"/>
</dbReference>
<dbReference type="CDD" id="cd00190">
    <property type="entry name" value="Tryp_SPc"/>
    <property type="match status" value="1"/>
</dbReference>
<dbReference type="Gene3D" id="2.40.10.10">
    <property type="entry name" value="Trypsin-like serine proteases"/>
    <property type="match status" value="2"/>
</dbReference>
<dbReference type="PANTHER" id="PTHR24257">
    <property type="entry name" value="CHYMOTRYPSIN-LIKE ELASTASE FAMILY MEMBER"/>
    <property type="match status" value="1"/>
</dbReference>
<dbReference type="GO" id="GO:0005615">
    <property type="term" value="C:extracellular space"/>
    <property type="evidence" value="ECO:0007669"/>
    <property type="project" value="TreeGrafter"/>
</dbReference>
<dbReference type="InterPro" id="IPR009003">
    <property type="entry name" value="Peptidase_S1_PA"/>
</dbReference>
<organism evidence="2 3">
    <name type="scientific">Mycteria americana</name>
    <name type="common">Wood stork</name>
    <dbReference type="NCBI Taxonomy" id="33587"/>
    <lineage>
        <taxon>Eukaryota</taxon>
        <taxon>Metazoa</taxon>
        <taxon>Chordata</taxon>
        <taxon>Craniata</taxon>
        <taxon>Vertebrata</taxon>
        <taxon>Euteleostomi</taxon>
        <taxon>Archelosauria</taxon>
        <taxon>Archosauria</taxon>
        <taxon>Dinosauria</taxon>
        <taxon>Saurischia</taxon>
        <taxon>Theropoda</taxon>
        <taxon>Coelurosauria</taxon>
        <taxon>Aves</taxon>
        <taxon>Neognathae</taxon>
        <taxon>Neoaves</taxon>
        <taxon>Aequornithes</taxon>
        <taxon>Ciconiiformes</taxon>
        <taxon>Ciconiidae</taxon>
        <taxon>Mycteria</taxon>
    </lineage>
</organism>
<evidence type="ECO:0000313" key="2">
    <source>
        <dbReference type="EMBL" id="KAK4827270.1"/>
    </source>
</evidence>
<dbReference type="SMART" id="SM00020">
    <property type="entry name" value="Tryp_SPc"/>
    <property type="match status" value="1"/>
</dbReference>
<name>A0AAN7S3N4_MYCAM</name>
<dbReference type="InterPro" id="IPR050850">
    <property type="entry name" value="Peptidase_S1_Elastase_sf"/>
</dbReference>
<dbReference type="AlphaFoldDB" id="A0AAN7S3N4"/>
<comment type="caution">
    <text evidence="2">The sequence shown here is derived from an EMBL/GenBank/DDBJ whole genome shotgun (WGS) entry which is preliminary data.</text>
</comment>
<dbReference type="InterPro" id="IPR043504">
    <property type="entry name" value="Peptidase_S1_PA_chymotrypsin"/>
</dbReference>
<protein>
    <recommendedName>
        <fullName evidence="1">Peptidase S1 domain-containing protein</fullName>
    </recommendedName>
</protein>
<dbReference type="PANTHER" id="PTHR24257:SF17">
    <property type="match status" value="1"/>
</dbReference>
<dbReference type="EMBL" id="JAUNZN010000002">
    <property type="protein sequence ID" value="KAK4827270.1"/>
    <property type="molecule type" value="Genomic_DNA"/>
</dbReference>
<keyword evidence="3" id="KW-1185">Reference proteome</keyword>
<dbReference type="PROSITE" id="PS50240">
    <property type="entry name" value="TRYPSIN_DOM"/>
    <property type="match status" value="1"/>
</dbReference>
<dbReference type="GO" id="GO:0006508">
    <property type="term" value="P:proteolysis"/>
    <property type="evidence" value="ECO:0007669"/>
    <property type="project" value="InterPro"/>
</dbReference>
<dbReference type="Pfam" id="PF00089">
    <property type="entry name" value="Trypsin"/>
    <property type="match status" value="1"/>
</dbReference>
<feature type="domain" description="Peptidase S1" evidence="1">
    <location>
        <begin position="95"/>
        <end position="333"/>
    </location>
</feature>
<sequence length="505" mass="55859">MKATVKDGMQVLGILPGAYPTYCLSQAAGRQHGRKGSGGPGGHQVEHEPAMCPCGKEGEWYPGLHRAKHGQQVEGGDPSPLLIAGEATPGVLCPVLGSPVQERHGHTGERPAKAHKDDGVGHLCREERLRELGLLSLEKRRLRGISSMPPGATYRVALGEHNLLRVDGTEYYIDVDKVFIHNGWNPYDIAKGYDIALLRLSSSAYDNGFVELGLLPPQGEVLPNNYPCYITGWAVVSVDGRSTATLQEVMLPVVDHEICSQHDWWGSQAKVTMICAGGDGGASGGPLSCYKDNQWQVHGIVSFGLVPYCNTYKKPTVFTRVSAYVDWIYSSVLLYILGCIKHSITSQSKEVIIPLYSALVRPRLEHCVQFWAPPFQKEVKVPECIQRRATKLEKGLEGMSCEERLRAWGLCGLEKRRLRGDLIALHSFLRRRGEGGGDLFSLVSSDRTRGNGSKLGQGRVRLDVRKHFFTERVVKHWSRLPREAVDAPSLSVFKRRLDNARNNVL</sequence>
<dbReference type="Proteomes" id="UP001333110">
    <property type="component" value="Unassembled WGS sequence"/>
</dbReference>
<evidence type="ECO:0000313" key="3">
    <source>
        <dbReference type="Proteomes" id="UP001333110"/>
    </source>
</evidence>
<evidence type="ECO:0000259" key="1">
    <source>
        <dbReference type="PROSITE" id="PS50240"/>
    </source>
</evidence>
<dbReference type="InterPro" id="IPR001254">
    <property type="entry name" value="Trypsin_dom"/>
</dbReference>
<reference evidence="2 3" key="1">
    <citation type="journal article" date="2023" name="J. Hered.">
        <title>Chromosome-level genome of the wood stork (Mycteria americana) provides insight into avian chromosome evolution.</title>
        <authorList>
            <person name="Flamio R. Jr."/>
            <person name="Ramstad K.M."/>
        </authorList>
    </citation>
    <scope>NUCLEOTIDE SEQUENCE [LARGE SCALE GENOMIC DNA]</scope>
    <source>
        <strain evidence="2">JAX WOST 10</strain>
    </source>
</reference>
<accession>A0AAN7S3N4</accession>